<organism evidence="1 2">
    <name type="scientific">Pluteus cervinus</name>
    <dbReference type="NCBI Taxonomy" id="181527"/>
    <lineage>
        <taxon>Eukaryota</taxon>
        <taxon>Fungi</taxon>
        <taxon>Dikarya</taxon>
        <taxon>Basidiomycota</taxon>
        <taxon>Agaricomycotina</taxon>
        <taxon>Agaricomycetes</taxon>
        <taxon>Agaricomycetidae</taxon>
        <taxon>Agaricales</taxon>
        <taxon>Pluteineae</taxon>
        <taxon>Pluteaceae</taxon>
        <taxon>Pluteus</taxon>
    </lineage>
</organism>
<evidence type="ECO:0000313" key="1">
    <source>
        <dbReference type="EMBL" id="TFK66627.1"/>
    </source>
</evidence>
<dbReference type="Proteomes" id="UP000308600">
    <property type="component" value="Unassembled WGS sequence"/>
</dbReference>
<sequence length="686" mass="77052">MAARPQPQLGDILPKCLNDIFSFRLPSRLEDKARRLLGIAPMSFYDRHVNESRRLRHVALLPTLVNDLTKHVDDRLAELKDHGEGPLPIRRQTRGHFCYSVSSYSCDEPSMCANLLYYSSTIASTCLALVSSWVIHPRAPQYFRCLTFDGPSHPPPRAEEPNVHFSIRFRPPHEIHPDVLSSIDDDVKGALKDWHGRDLVTWVFLPIAPHTEKLLRDLDRLSTLPIMPSASYHKKDYPPMLDDHPLPCDADVTPWTLSGIGAPLDASPSNDWATSVKELPGTITSFTSSPNVPESKFEEMRDSTPEGLAHMAWRLAVCQDTTIIVINCGNYERIAVRHRASNTLYISDMLDVTNSGYGKLHLGLQMAAVGDALHRYRQHRTIQYVPPLPSRLSLSKRTRAQARQDDGDLRRSKRQKLNNLMERARGGSKSSKREKQSFCEEVGSRPVALVRLSAGGLNSSIPASCLRTGDALTMESHLEFAGNHSTQKELPKPPEYFMLTLQSYISAGATGQVYAARLEITLPGGKKLSQNVAAKLSTSEEARDRLRREYGIYRHLWTHDVRRIPEIYGLFEDADDIVTILIMERAAFSFRQREPATLENKGMLTELMESDKAICLAAVDSIHRAGVVHRDLRPENLVVAQDGRPMVIDFDHACLEATDQLKEHEVSCLLNLLDGKSLETAARFVE</sequence>
<accession>A0ACD3AM01</accession>
<dbReference type="EMBL" id="ML208399">
    <property type="protein sequence ID" value="TFK66627.1"/>
    <property type="molecule type" value="Genomic_DNA"/>
</dbReference>
<evidence type="ECO:0000313" key="2">
    <source>
        <dbReference type="Proteomes" id="UP000308600"/>
    </source>
</evidence>
<reference evidence="1 2" key="1">
    <citation type="journal article" date="2019" name="Nat. Ecol. Evol.">
        <title>Megaphylogeny resolves global patterns of mushroom evolution.</title>
        <authorList>
            <person name="Varga T."/>
            <person name="Krizsan K."/>
            <person name="Foldi C."/>
            <person name="Dima B."/>
            <person name="Sanchez-Garcia M."/>
            <person name="Sanchez-Ramirez S."/>
            <person name="Szollosi G.J."/>
            <person name="Szarkandi J.G."/>
            <person name="Papp V."/>
            <person name="Albert L."/>
            <person name="Andreopoulos W."/>
            <person name="Angelini C."/>
            <person name="Antonin V."/>
            <person name="Barry K.W."/>
            <person name="Bougher N.L."/>
            <person name="Buchanan P."/>
            <person name="Buyck B."/>
            <person name="Bense V."/>
            <person name="Catcheside P."/>
            <person name="Chovatia M."/>
            <person name="Cooper J."/>
            <person name="Damon W."/>
            <person name="Desjardin D."/>
            <person name="Finy P."/>
            <person name="Geml J."/>
            <person name="Haridas S."/>
            <person name="Hughes K."/>
            <person name="Justo A."/>
            <person name="Karasinski D."/>
            <person name="Kautmanova I."/>
            <person name="Kiss B."/>
            <person name="Kocsube S."/>
            <person name="Kotiranta H."/>
            <person name="LaButti K.M."/>
            <person name="Lechner B.E."/>
            <person name="Liimatainen K."/>
            <person name="Lipzen A."/>
            <person name="Lukacs Z."/>
            <person name="Mihaltcheva S."/>
            <person name="Morgado L.N."/>
            <person name="Niskanen T."/>
            <person name="Noordeloos M.E."/>
            <person name="Ohm R.A."/>
            <person name="Ortiz-Santana B."/>
            <person name="Ovrebo C."/>
            <person name="Racz N."/>
            <person name="Riley R."/>
            <person name="Savchenko A."/>
            <person name="Shiryaev A."/>
            <person name="Soop K."/>
            <person name="Spirin V."/>
            <person name="Szebenyi C."/>
            <person name="Tomsovsky M."/>
            <person name="Tulloss R.E."/>
            <person name="Uehling J."/>
            <person name="Grigoriev I.V."/>
            <person name="Vagvolgyi C."/>
            <person name="Papp T."/>
            <person name="Martin F.M."/>
            <person name="Miettinen O."/>
            <person name="Hibbett D.S."/>
            <person name="Nagy L.G."/>
        </authorList>
    </citation>
    <scope>NUCLEOTIDE SEQUENCE [LARGE SCALE GENOMIC DNA]</scope>
    <source>
        <strain evidence="1 2">NL-1719</strain>
    </source>
</reference>
<protein>
    <submittedName>
        <fullName evidence="1">Uncharacterized protein</fullName>
    </submittedName>
</protein>
<name>A0ACD3AM01_9AGAR</name>
<proteinExistence type="predicted"/>
<keyword evidence="2" id="KW-1185">Reference proteome</keyword>
<gene>
    <name evidence="1" type="ORF">BDN72DRAFT_961625</name>
</gene>